<evidence type="ECO:0000256" key="2">
    <source>
        <dbReference type="SAM" id="Phobius"/>
    </source>
</evidence>
<gene>
    <name evidence="3" type="ORF">Thini_3983</name>
</gene>
<keyword evidence="4" id="KW-1185">Reference proteome</keyword>
<accession>A0A656HJS9</accession>
<evidence type="ECO:0000313" key="4">
    <source>
        <dbReference type="Proteomes" id="UP000005317"/>
    </source>
</evidence>
<keyword evidence="2" id="KW-1133">Transmembrane helix</keyword>
<protein>
    <recommendedName>
        <fullName evidence="5">Integral membrane protein</fullName>
    </recommendedName>
</protein>
<feature type="region of interest" description="Disordered" evidence="1">
    <location>
        <begin position="1"/>
        <end position="20"/>
    </location>
</feature>
<reference evidence="4" key="1">
    <citation type="journal article" date="2011" name="Stand. Genomic Sci.">
        <title>Genome sequence of the filamentous, gliding Thiothrix nivea neotype strain (JP2(T)).</title>
        <authorList>
            <person name="Lapidus A."/>
            <person name="Nolan M."/>
            <person name="Lucas S."/>
            <person name="Glavina Del Rio T."/>
            <person name="Tice H."/>
            <person name="Cheng J.F."/>
            <person name="Tapia R."/>
            <person name="Han C."/>
            <person name="Goodwin L."/>
            <person name="Pitluck S."/>
            <person name="Liolios K."/>
            <person name="Pagani I."/>
            <person name="Ivanova N."/>
            <person name="Huntemann M."/>
            <person name="Mavromatis K."/>
            <person name="Mikhailova N."/>
            <person name="Pati A."/>
            <person name="Chen A."/>
            <person name="Palaniappan K."/>
            <person name="Land M."/>
            <person name="Brambilla E.M."/>
            <person name="Rohde M."/>
            <person name="Abt B."/>
            <person name="Verbarg S."/>
            <person name="Goker M."/>
            <person name="Bristow J."/>
            <person name="Eisen J.A."/>
            <person name="Markowitz V."/>
            <person name="Hugenholtz P."/>
            <person name="Kyrpides N.C."/>
            <person name="Klenk H.P."/>
            <person name="Woyke T."/>
        </authorList>
    </citation>
    <scope>NUCLEOTIDE SEQUENCE [LARGE SCALE GENOMIC DNA]</scope>
    <source>
        <strain evidence="4">ATCC 35100 / DSM 5205 / JP2</strain>
    </source>
</reference>
<feature type="transmembrane region" description="Helical" evidence="2">
    <location>
        <begin position="77"/>
        <end position="97"/>
    </location>
</feature>
<dbReference type="AlphaFoldDB" id="A0A656HJS9"/>
<dbReference type="RefSeq" id="WP_002710354.1">
    <property type="nucleotide sequence ID" value="NZ_JH651384.1"/>
</dbReference>
<dbReference type="InterPro" id="IPR018692">
    <property type="entry name" value="DUF2189"/>
</dbReference>
<feature type="transmembrane region" description="Helical" evidence="2">
    <location>
        <begin position="231"/>
        <end position="260"/>
    </location>
</feature>
<dbReference type="EMBL" id="JH651384">
    <property type="protein sequence ID" value="EIJ36482.1"/>
    <property type="molecule type" value="Genomic_DNA"/>
</dbReference>
<dbReference type="Proteomes" id="UP000005317">
    <property type="component" value="Unassembled WGS sequence"/>
</dbReference>
<evidence type="ECO:0000313" key="3">
    <source>
        <dbReference type="EMBL" id="EIJ36482.1"/>
    </source>
</evidence>
<feature type="compositionally biased region" description="Basic and acidic residues" evidence="1">
    <location>
        <begin position="1"/>
        <end position="11"/>
    </location>
</feature>
<sequence>MQPYVSKHDEPLSSPPDTSKLFQSYPVRKVGIQHIQQWMMAGWNDLKHNPSASLAYGAVFAIIGIMLNLVADANPLFIAACTTGFLLVGPFLAVGLYDLSRRIEDNEPPTLRHSMLALNRNVFSLGIYAMALGVMMIAWVRASALAVALFFHADSDTVSNAGFADMVGSIMAMENGFWMVLGFTLTGLLFAAVAFVTGVVTAQLLIHKDVDIVTAGATSLRAVMKNPMPMLAWALTITATMMLGIATFYLGLIVLFPLIAHASWHAYRDLVDTGKSV</sequence>
<organism evidence="3 4">
    <name type="scientific">Thiothrix nivea (strain ATCC 35100 / DSM 5205 / JP2)</name>
    <dbReference type="NCBI Taxonomy" id="870187"/>
    <lineage>
        <taxon>Bacteria</taxon>
        <taxon>Pseudomonadati</taxon>
        <taxon>Pseudomonadota</taxon>
        <taxon>Gammaproteobacteria</taxon>
        <taxon>Thiotrichales</taxon>
        <taxon>Thiotrichaceae</taxon>
        <taxon>Thiothrix</taxon>
    </lineage>
</organism>
<evidence type="ECO:0000256" key="1">
    <source>
        <dbReference type="SAM" id="MobiDB-lite"/>
    </source>
</evidence>
<name>A0A656HJS9_THINJ</name>
<dbReference type="Pfam" id="PF09955">
    <property type="entry name" value="DUF2189"/>
    <property type="match status" value="1"/>
</dbReference>
<feature type="transmembrane region" description="Helical" evidence="2">
    <location>
        <begin position="118"/>
        <end position="140"/>
    </location>
</feature>
<keyword evidence="2" id="KW-0472">Membrane</keyword>
<proteinExistence type="predicted"/>
<evidence type="ECO:0008006" key="5">
    <source>
        <dbReference type="Google" id="ProtNLM"/>
    </source>
</evidence>
<feature type="transmembrane region" description="Helical" evidence="2">
    <location>
        <begin position="176"/>
        <end position="200"/>
    </location>
</feature>
<dbReference type="OrthoDB" id="5621705at2"/>
<feature type="transmembrane region" description="Helical" evidence="2">
    <location>
        <begin position="54"/>
        <end position="71"/>
    </location>
</feature>
<keyword evidence="2" id="KW-0812">Transmembrane</keyword>